<gene>
    <name evidence="4" type="ORF">D0Y96_12940</name>
</gene>
<accession>A0A372IN12</accession>
<feature type="compositionally biased region" description="Low complexity" evidence="2">
    <location>
        <begin position="48"/>
        <end position="63"/>
    </location>
</feature>
<feature type="domain" description="ASPIC/UnbV" evidence="3">
    <location>
        <begin position="545"/>
        <end position="619"/>
    </location>
</feature>
<dbReference type="EMBL" id="QVQT01000004">
    <property type="protein sequence ID" value="RFU16296.1"/>
    <property type="molecule type" value="Genomic_DNA"/>
</dbReference>
<dbReference type="SUPFAM" id="SSF69318">
    <property type="entry name" value="Integrin alpha N-terminal domain"/>
    <property type="match status" value="1"/>
</dbReference>
<evidence type="ECO:0000313" key="4">
    <source>
        <dbReference type="EMBL" id="RFU16296.1"/>
    </source>
</evidence>
<dbReference type="InterPro" id="IPR027039">
    <property type="entry name" value="Crtac1"/>
</dbReference>
<evidence type="ECO:0000256" key="2">
    <source>
        <dbReference type="SAM" id="MobiDB-lite"/>
    </source>
</evidence>
<dbReference type="Pfam" id="PF07593">
    <property type="entry name" value="UnbV_ASPIC"/>
    <property type="match status" value="1"/>
</dbReference>
<feature type="region of interest" description="Disordered" evidence="2">
    <location>
        <begin position="48"/>
        <end position="77"/>
    </location>
</feature>
<dbReference type="PANTHER" id="PTHR16026">
    <property type="entry name" value="CARTILAGE ACIDIC PROTEIN 1"/>
    <property type="match status" value="1"/>
</dbReference>
<dbReference type="InterPro" id="IPR013517">
    <property type="entry name" value="FG-GAP"/>
</dbReference>
<dbReference type="AlphaFoldDB" id="A0A372IN12"/>
<dbReference type="PANTHER" id="PTHR16026:SF0">
    <property type="entry name" value="CARTILAGE ACIDIC PROTEIN 1"/>
    <property type="match status" value="1"/>
</dbReference>
<evidence type="ECO:0000259" key="3">
    <source>
        <dbReference type="Pfam" id="PF07593"/>
    </source>
</evidence>
<proteinExistence type="predicted"/>
<comment type="caution">
    <text evidence="4">The sequence shown here is derived from an EMBL/GenBank/DDBJ whole genome shotgun (WGS) entry which is preliminary data.</text>
</comment>
<dbReference type="OrthoDB" id="1488578at2"/>
<name>A0A372IN12_9BACT</name>
<keyword evidence="5" id="KW-1185">Reference proteome</keyword>
<dbReference type="InterPro" id="IPR011519">
    <property type="entry name" value="UnbV_ASPIC"/>
</dbReference>
<evidence type="ECO:0000313" key="5">
    <source>
        <dbReference type="Proteomes" id="UP000264702"/>
    </source>
</evidence>
<reference evidence="4 5" key="1">
    <citation type="submission" date="2018-08" db="EMBL/GenBank/DDBJ databases">
        <title>Acidipila sp. 4G-K13, an acidobacterium isolated from forest soil.</title>
        <authorList>
            <person name="Gao Z.-H."/>
            <person name="Qiu L.-H."/>
        </authorList>
    </citation>
    <scope>NUCLEOTIDE SEQUENCE [LARGE SCALE GENOMIC DNA]</scope>
    <source>
        <strain evidence="4 5">4G-K13</strain>
    </source>
</reference>
<sequence>MNKPTNPAHRSLSRRRFLRSLSRTALVLPLSEVLLMGTPPWKRALFAAAQQAAPPQHPSAQPSYDAKPMPPPPGGPVSPIAGTPLGLQFVDAAKQAGLNAETLYGDVGHNKYLLETTGCGVAFYDYDQDGWIDIFLVNGWRLEGFPKGMEPTCHLFKNNRDGTFTDVTAKAGLARSGWGQGCCVGDYDNDGHDDLFISYYGQNALFHNNGDGTFTDVTAKTGLIQPKTRWNTGCAFLDYDRDGHLDLFVANYIDFDLKTAPTPESADCTYKSILVACGPPGLPGGKNMLYHNNGDGTFTDVSQKAGMWNTIGNYALSVAVADLDNDGWPDIYVANDSTAATLYENQKDGTFKDAAIEAGAAFSPDGKPQAGMGVSIGDYNRDGNLDIVKTNFAGDTDSLYTNLGDGNFEDHTYLSGLGVNTRYLGWGVGFFDMDNDGWLDLFMSNGHVYPEVNGSRTEAPYAEHKYLYRNLRNGRFEEVTSQAGPGITAAVAARGCAFGDYDNDGDIDIVVNCVNSLPQLLRCDSGWKRNWIKIKTTGMKSNRTGIGARVRVVAMTQPDAQKPLVQIDEVRSGGSYFSQNDLRLHFGLDQAKIVDILEIRWPSGQVDTFTGLAVNRLYTVTEGSKTLKDEPLTGLQKP</sequence>
<dbReference type="Proteomes" id="UP000264702">
    <property type="component" value="Unassembled WGS sequence"/>
</dbReference>
<dbReference type="InterPro" id="IPR028994">
    <property type="entry name" value="Integrin_alpha_N"/>
</dbReference>
<dbReference type="PROSITE" id="PS51318">
    <property type="entry name" value="TAT"/>
    <property type="match status" value="1"/>
</dbReference>
<protein>
    <submittedName>
        <fullName evidence="4">CRTAC1 family protein</fullName>
    </submittedName>
</protein>
<dbReference type="InterPro" id="IPR006311">
    <property type="entry name" value="TAT_signal"/>
</dbReference>
<dbReference type="RefSeq" id="WP_117300505.1">
    <property type="nucleotide sequence ID" value="NZ_QVQT02000004.1"/>
</dbReference>
<dbReference type="Gene3D" id="2.130.10.130">
    <property type="entry name" value="Integrin alpha, N-terminal"/>
    <property type="match status" value="3"/>
</dbReference>
<keyword evidence="1" id="KW-0732">Signal</keyword>
<evidence type="ECO:0000256" key="1">
    <source>
        <dbReference type="ARBA" id="ARBA00022729"/>
    </source>
</evidence>
<dbReference type="Pfam" id="PF13517">
    <property type="entry name" value="FG-GAP_3"/>
    <property type="match status" value="3"/>
</dbReference>
<organism evidence="4 5">
    <name type="scientific">Paracidobacterium acidisoli</name>
    <dbReference type="NCBI Taxonomy" id="2303751"/>
    <lineage>
        <taxon>Bacteria</taxon>
        <taxon>Pseudomonadati</taxon>
        <taxon>Acidobacteriota</taxon>
        <taxon>Terriglobia</taxon>
        <taxon>Terriglobales</taxon>
        <taxon>Acidobacteriaceae</taxon>
        <taxon>Paracidobacterium</taxon>
    </lineage>
</organism>